<keyword evidence="1" id="KW-0732">Signal</keyword>
<evidence type="ECO:0000313" key="3">
    <source>
        <dbReference type="Proteomes" id="UP000617628"/>
    </source>
</evidence>
<feature type="signal peptide" evidence="1">
    <location>
        <begin position="1"/>
        <end position="26"/>
    </location>
</feature>
<dbReference type="RefSeq" id="WP_200355549.1">
    <property type="nucleotide sequence ID" value="NZ_JAENIL010000017.1"/>
</dbReference>
<sequence>MSRIGRLLVAVLALAAFSLGSPSVEAKSKKEQGITVRRQIEPMYPAWAYNHGVSKGYAKIAFYVDEHGEISELLPIEYSHLAFAEELMTTVQKWEFRPARKQGKAIRSVCHAYWEFLPDRPIETNALFDTSKRMDGESGGEPRELKYCEDSELDARIGMLSFPGLVLQKGTVQTEEGLDRVRARVSLFVNQRGEVALPHVVDSTHPELNAKLEAALKRAGFAIPTCEGEAVLALLERTYDFPVVWTEEPVPEAL</sequence>
<dbReference type="EMBL" id="JAENIL010000017">
    <property type="protein sequence ID" value="MBK1877334.1"/>
    <property type="molecule type" value="Genomic_DNA"/>
</dbReference>
<dbReference type="Gene3D" id="3.30.1150.10">
    <property type="match status" value="1"/>
</dbReference>
<evidence type="ECO:0000313" key="2">
    <source>
        <dbReference type="EMBL" id="MBK1877334.1"/>
    </source>
</evidence>
<evidence type="ECO:0000256" key="1">
    <source>
        <dbReference type="SAM" id="SignalP"/>
    </source>
</evidence>
<proteinExistence type="predicted"/>
<feature type="chain" id="PRO_5037872042" description="TonB family protein" evidence="1">
    <location>
        <begin position="27"/>
        <end position="254"/>
    </location>
</feature>
<name>A0A934RY16_9BACT</name>
<dbReference type="Proteomes" id="UP000617628">
    <property type="component" value="Unassembled WGS sequence"/>
</dbReference>
<accession>A0A934RY16</accession>
<gene>
    <name evidence="2" type="ORF">JIN87_10670</name>
</gene>
<evidence type="ECO:0008006" key="4">
    <source>
        <dbReference type="Google" id="ProtNLM"/>
    </source>
</evidence>
<protein>
    <recommendedName>
        <fullName evidence="4">TonB family protein</fullName>
    </recommendedName>
</protein>
<dbReference type="AlphaFoldDB" id="A0A934RY16"/>
<reference evidence="2" key="1">
    <citation type="submission" date="2021-01" db="EMBL/GenBank/DDBJ databases">
        <title>Modified the classification status of verrucomicrobia.</title>
        <authorList>
            <person name="Feng X."/>
        </authorList>
    </citation>
    <scope>NUCLEOTIDE SEQUENCE</scope>
    <source>
        <strain evidence="2">KCTC 13126</strain>
    </source>
</reference>
<organism evidence="2 3">
    <name type="scientific">Pelagicoccus mobilis</name>
    <dbReference type="NCBI Taxonomy" id="415221"/>
    <lineage>
        <taxon>Bacteria</taxon>
        <taxon>Pseudomonadati</taxon>
        <taxon>Verrucomicrobiota</taxon>
        <taxon>Opitutia</taxon>
        <taxon>Puniceicoccales</taxon>
        <taxon>Pelagicoccaceae</taxon>
        <taxon>Pelagicoccus</taxon>
    </lineage>
</organism>
<keyword evidence="3" id="KW-1185">Reference proteome</keyword>
<dbReference type="SUPFAM" id="SSF74653">
    <property type="entry name" value="TolA/TonB C-terminal domain"/>
    <property type="match status" value="1"/>
</dbReference>
<comment type="caution">
    <text evidence="2">The sequence shown here is derived from an EMBL/GenBank/DDBJ whole genome shotgun (WGS) entry which is preliminary data.</text>
</comment>